<evidence type="ECO:0000259" key="9">
    <source>
        <dbReference type="PROSITE" id="PS50262"/>
    </source>
</evidence>
<dbReference type="PROSITE" id="PS50262">
    <property type="entry name" value="G_PROTEIN_RECEP_F1_2"/>
    <property type="match status" value="1"/>
</dbReference>
<dbReference type="InterPro" id="IPR017452">
    <property type="entry name" value="GPCR_Rhodpsn_7TM"/>
</dbReference>
<dbReference type="SUPFAM" id="SSF81321">
    <property type="entry name" value="Family A G protein-coupled receptor-like"/>
    <property type="match status" value="1"/>
</dbReference>
<feature type="transmembrane region" description="Helical" evidence="8">
    <location>
        <begin position="386"/>
        <end position="408"/>
    </location>
</feature>
<dbReference type="InterPro" id="IPR000276">
    <property type="entry name" value="GPCR_Rhodpsn"/>
</dbReference>
<sequence length="555" mass="63122">MISSDVNTYQSQTNDNQHVLSNLISSTSINPIQTNAESILMRALPAPLAAPAGWRSEIIHSNSPIPTDTAINLSSTNTSYQSDLDGPYKMINTINTTHTDQLSSGYIGNSNEYLSTSVGGNVSQQGNSWSSGNAYVDEYASTGGNILQQGNAWTGGNTYINEFILFSIKGYSIPFLQQVAMHAALIFLLILTVHRCYPAGVPHCLQGNLIRRQIRNYPQTSCLIWIFAILINLPLFFITKYEKHIIIEVENKTNTSQTILFPTCDTEAKEIWSRTYLILLLVCTYLITGIFLIVIYGQVIRIILTSNRYVNKTKENKSNSSEQYRFLSPNLINQVKSRDISTSSSSAKSSSRAQQQRTSSCTPPILIMIPMGKNNRSTNSHSFQHLQVIIMLFTLILLYIFLLLPYRLFNLLFIVYNSLFSHHFMNEILFHCLLNIVRLLVFLNCALQPIIYLIMSSRLRQAVIKFFQTCCDKYYCQCQCAISHKTSNQDIRLYQNRNYQPNKVVFRDRNQYVPSRNNVHMTECQTVPSSRSPLIHIQLANKTPYTVTMRNSLRK</sequence>
<evidence type="ECO:0000256" key="1">
    <source>
        <dbReference type="ARBA" id="ARBA00004141"/>
    </source>
</evidence>
<dbReference type="GO" id="GO:0004930">
    <property type="term" value="F:G protein-coupled receptor activity"/>
    <property type="evidence" value="ECO:0007669"/>
    <property type="project" value="UniProtKB-KW"/>
</dbReference>
<name>A0A815BNJ0_9BILA</name>
<accession>A0A815BNJ0</accession>
<feature type="transmembrane region" description="Helical" evidence="8">
    <location>
        <begin position="428"/>
        <end position="455"/>
    </location>
</feature>
<feature type="transmembrane region" description="Helical" evidence="8">
    <location>
        <begin position="217"/>
        <end position="238"/>
    </location>
</feature>
<feature type="domain" description="G-protein coupled receptors family 1 profile" evidence="9">
    <location>
        <begin position="175"/>
        <end position="452"/>
    </location>
</feature>
<evidence type="ECO:0000256" key="8">
    <source>
        <dbReference type="SAM" id="Phobius"/>
    </source>
</evidence>
<organism evidence="10 11">
    <name type="scientific">Adineta steineri</name>
    <dbReference type="NCBI Taxonomy" id="433720"/>
    <lineage>
        <taxon>Eukaryota</taxon>
        <taxon>Metazoa</taxon>
        <taxon>Spiralia</taxon>
        <taxon>Gnathifera</taxon>
        <taxon>Rotifera</taxon>
        <taxon>Eurotatoria</taxon>
        <taxon>Bdelloidea</taxon>
        <taxon>Adinetida</taxon>
        <taxon>Adinetidae</taxon>
        <taxon>Adineta</taxon>
    </lineage>
</organism>
<dbReference type="GO" id="GO:0005886">
    <property type="term" value="C:plasma membrane"/>
    <property type="evidence" value="ECO:0007669"/>
    <property type="project" value="TreeGrafter"/>
</dbReference>
<keyword evidence="3 8" id="KW-1133">Transmembrane helix</keyword>
<dbReference type="PRINTS" id="PR00237">
    <property type="entry name" value="GPCRRHODOPSN"/>
</dbReference>
<dbReference type="Proteomes" id="UP000663891">
    <property type="component" value="Unassembled WGS sequence"/>
</dbReference>
<evidence type="ECO:0000256" key="5">
    <source>
        <dbReference type="ARBA" id="ARBA00023136"/>
    </source>
</evidence>
<dbReference type="EMBL" id="CAJNON010000457">
    <property type="protein sequence ID" value="CAF1272160.1"/>
    <property type="molecule type" value="Genomic_DNA"/>
</dbReference>
<evidence type="ECO:0000313" key="10">
    <source>
        <dbReference type="EMBL" id="CAF1272160.1"/>
    </source>
</evidence>
<comment type="subcellular location">
    <subcellularLocation>
        <location evidence="1">Membrane</location>
        <topology evidence="1">Multi-pass membrane protein</topology>
    </subcellularLocation>
</comment>
<protein>
    <recommendedName>
        <fullName evidence="9">G-protein coupled receptors family 1 profile domain-containing protein</fullName>
    </recommendedName>
</protein>
<keyword evidence="4" id="KW-0297">G-protein coupled receptor</keyword>
<evidence type="ECO:0000256" key="6">
    <source>
        <dbReference type="ARBA" id="ARBA00023170"/>
    </source>
</evidence>
<gene>
    <name evidence="10" type="ORF">VCS650_LOCUS29485</name>
</gene>
<comment type="caution">
    <text evidence="10">The sequence shown here is derived from an EMBL/GenBank/DDBJ whole genome shotgun (WGS) entry which is preliminary data.</text>
</comment>
<reference evidence="10" key="1">
    <citation type="submission" date="2021-02" db="EMBL/GenBank/DDBJ databases">
        <authorList>
            <person name="Nowell W R."/>
        </authorList>
    </citation>
    <scope>NUCLEOTIDE SEQUENCE</scope>
</reference>
<feature type="transmembrane region" description="Helical" evidence="8">
    <location>
        <begin position="276"/>
        <end position="304"/>
    </location>
</feature>
<evidence type="ECO:0000256" key="2">
    <source>
        <dbReference type="ARBA" id="ARBA00022692"/>
    </source>
</evidence>
<evidence type="ECO:0000256" key="7">
    <source>
        <dbReference type="ARBA" id="ARBA00023224"/>
    </source>
</evidence>
<dbReference type="Pfam" id="PF00001">
    <property type="entry name" value="7tm_1"/>
    <property type="match status" value="1"/>
</dbReference>
<evidence type="ECO:0000313" key="11">
    <source>
        <dbReference type="Proteomes" id="UP000663891"/>
    </source>
</evidence>
<evidence type="ECO:0000256" key="4">
    <source>
        <dbReference type="ARBA" id="ARBA00023040"/>
    </source>
</evidence>
<dbReference type="Gene3D" id="1.20.1070.10">
    <property type="entry name" value="Rhodopsin 7-helix transmembrane proteins"/>
    <property type="match status" value="1"/>
</dbReference>
<keyword evidence="7" id="KW-0807">Transducer</keyword>
<dbReference type="PANTHER" id="PTHR45695">
    <property type="entry name" value="LEUCOKININ RECEPTOR-RELATED"/>
    <property type="match status" value="1"/>
</dbReference>
<dbReference type="OrthoDB" id="6129346at2759"/>
<feature type="transmembrane region" description="Helical" evidence="8">
    <location>
        <begin position="179"/>
        <end position="197"/>
    </location>
</feature>
<proteinExistence type="predicted"/>
<keyword evidence="5 8" id="KW-0472">Membrane</keyword>
<keyword evidence="6" id="KW-0675">Receptor</keyword>
<keyword evidence="2 8" id="KW-0812">Transmembrane</keyword>
<evidence type="ECO:0000256" key="3">
    <source>
        <dbReference type="ARBA" id="ARBA00022989"/>
    </source>
</evidence>
<dbReference type="PANTHER" id="PTHR45695:SF9">
    <property type="entry name" value="LEUCOKININ RECEPTOR"/>
    <property type="match status" value="1"/>
</dbReference>
<dbReference type="AlphaFoldDB" id="A0A815BNJ0"/>